<dbReference type="Proteomes" id="UP001190926">
    <property type="component" value="Unassembled WGS sequence"/>
</dbReference>
<name>A0AAD4IST4_PERFH</name>
<keyword evidence="3" id="KW-1133">Transmembrane helix</keyword>
<sequence length="616" mass="69443">MMKRVVSGREIYGPKSQNNSNSHSSENLSANNSVQVSPVSDAAVTADEPNVAVDDEDQTSIGITRRGNRVSELHETMYRATLEGDWVAAEMLLEGDPNLGSDEISEEGDRALHVAASMKHKDFVLKLVERMSPSELEMVDGRGYTACCYAAISGSVEIADLMIRKSPTLATARDRENKTPLHKAALRGNTKMVSHLLKSAKIERLSKDEWFDLLLVTIRREMYGAALAILGNDEQLATMRNDEGTTLHMLARQPFFVNGKMINRTVRRDMRLLAKKLLAGIQRLGQADVIEVMKNPPILLIAAEEGNVELITMLTHAYPHLLWHTNSKGYTIFHIAANYRHYHLFGLINEIGARKDFIAISQDEDGNNILHLAAELEPPGRRWILGMAAFQMQREVVWFEKVRAIVPPSCLEMRNKEGFTPRELFAKRHKRLLEESRTWIRNTADSCMLISTLIFSVVFASAFAVPGGYNQDTGIPVLYRTNWFTCFVIFEALAMFSSALCIVCFLRIMMLGYGVSSFVSHLPNWLVWGLNSLTFSIFSAISAFMSAYFMIYANDRPALVDSLIVSLYLVIVFVVCIQIHVLRIYLPKRFLRSHTRHTLFKRPHAVAPSRRSCSIL</sequence>
<dbReference type="Pfam" id="PF13962">
    <property type="entry name" value="PGG"/>
    <property type="match status" value="1"/>
</dbReference>
<evidence type="ECO:0000313" key="6">
    <source>
        <dbReference type="Proteomes" id="UP001190926"/>
    </source>
</evidence>
<feature type="transmembrane region" description="Helical" evidence="3">
    <location>
        <begin position="563"/>
        <end position="586"/>
    </location>
</feature>
<feature type="repeat" description="ANK" evidence="1">
    <location>
        <begin position="176"/>
        <end position="198"/>
    </location>
</feature>
<reference evidence="5 6" key="1">
    <citation type="journal article" date="2021" name="Nat. Commun.">
        <title>Incipient diploidization of the medicinal plant Perilla within 10,000 years.</title>
        <authorList>
            <person name="Zhang Y."/>
            <person name="Shen Q."/>
            <person name="Leng L."/>
            <person name="Zhang D."/>
            <person name="Chen S."/>
            <person name="Shi Y."/>
            <person name="Ning Z."/>
            <person name="Chen S."/>
        </authorList>
    </citation>
    <scope>NUCLEOTIDE SEQUENCE [LARGE SCALE GENOMIC DNA]</scope>
    <source>
        <strain evidence="6">cv. PC099</strain>
    </source>
</reference>
<evidence type="ECO:0000256" key="1">
    <source>
        <dbReference type="PROSITE-ProRule" id="PRU00023"/>
    </source>
</evidence>
<dbReference type="PANTHER" id="PTHR24177:SF365">
    <property type="entry name" value="ANKYRIN REPEAT-CONTAINING PROTEIN NPR4-LIKE ISOFORM X1"/>
    <property type="match status" value="1"/>
</dbReference>
<dbReference type="PANTHER" id="PTHR24177">
    <property type="entry name" value="CASKIN"/>
    <property type="match status" value="1"/>
</dbReference>
<dbReference type="InterPro" id="IPR026961">
    <property type="entry name" value="PGG_dom"/>
</dbReference>
<keyword evidence="3" id="KW-0812">Transmembrane</keyword>
<evidence type="ECO:0000256" key="3">
    <source>
        <dbReference type="SAM" id="Phobius"/>
    </source>
</evidence>
<feature type="transmembrane region" description="Helical" evidence="3">
    <location>
        <begin position="481"/>
        <end position="506"/>
    </location>
</feature>
<dbReference type="GO" id="GO:0016020">
    <property type="term" value="C:membrane"/>
    <property type="evidence" value="ECO:0007669"/>
    <property type="project" value="TreeGrafter"/>
</dbReference>
<dbReference type="Gene3D" id="1.25.40.20">
    <property type="entry name" value="Ankyrin repeat-containing domain"/>
    <property type="match status" value="1"/>
</dbReference>
<evidence type="ECO:0000259" key="4">
    <source>
        <dbReference type="Pfam" id="PF13962"/>
    </source>
</evidence>
<gene>
    <name evidence="5" type="ORF">C2S53_020382</name>
</gene>
<dbReference type="SMART" id="SM00248">
    <property type="entry name" value="ANK"/>
    <property type="match status" value="5"/>
</dbReference>
<feature type="transmembrane region" description="Helical" evidence="3">
    <location>
        <begin position="447"/>
        <end position="469"/>
    </location>
</feature>
<feature type="domain" description="PGG" evidence="4">
    <location>
        <begin position="438"/>
        <end position="550"/>
    </location>
</feature>
<organism evidence="5 6">
    <name type="scientific">Perilla frutescens var. hirtella</name>
    <name type="common">Perilla citriodora</name>
    <name type="synonym">Perilla setoyensis</name>
    <dbReference type="NCBI Taxonomy" id="608512"/>
    <lineage>
        <taxon>Eukaryota</taxon>
        <taxon>Viridiplantae</taxon>
        <taxon>Streptophyta</taxon>
        <taxon>Embryophyta</taxon>
        <taxon>Tracheophyta</taxon>
        <taxon>Spermatophyta</taxon>
        <taxon>Magnoliopsida</taxon>
        <taxon>eudicotyledons</taxon>
        <taxon>Gunneridae</taxon>
        <taxon>Pentapetalae</taxon>
        <taxon>asterids</taxon>
        <taxon>lamiids</taxon>
        <taxon>Lamiales</taxon>
        <taxon>Lamiaceae</taxon>
        <taxon>Nepetoideae</taxon>
        <taxon>Elsholtzieae</taxon>
        <taxon>Perilla</taxon>
    </lineage>
</organism>
<dbReference type="PROSITE" id="PS50088">
    <property type="entry name" value="ANK_REPEAT"/>
    <property type="match status" value="1"/>
</dbReference>
<proteinExistence type="predicted"/>
<evidence type="ECO:0000256" key="2">
    <source>
        <dbReference type="SAM" id="MobiDB-lite"/>
    </source>
</evidence>
<comment type="caution">
    <text evidence="5">The sequence shown here is derived from an EMBL/GenBank/DDBJ whole genome shotgun (WGS) entry which is preliminary data.</text>
</comment>
<dbReference type="Pfam" id="PF12796">
    <property type="entry name" value="Ank_2"/>
    <property type="match status" value="1"/>
</dbReference>
<keyword evidence="3" id="KW-0472">Membrane</keyword>
<feature type="transmembrane region" description="Helical" evidence="3">
    <location>
        <begin position="526"/>
        <end position="551"/>
    </location>
</feature>
<protein>
    <recommendedName>
        <fullName evidence="4">PGG domain-containing protein</fullName>
    </recommendedName>
</protein>
<feature type="compositionally biased region" description="Low complexity" evidence="2">
    <location>
        <begin position="16"/>
        <end position="33"/>
    </location>
</feature>
<dbReference type="AlphaFoldDB" id="A0AAD4IST4"/>
<keyword evidence="1" id="KW-0040">ANK repeat</keyword>
<accession>A0AAD4IST4</accession>
<dbReference type="PROSITE" id="PS50297">
    <property type="entry name" value="ANK_REP_REGION"/>
    <property type="match status" value="1"/>
</dbReference>
<dbReference type="InterPro" id="IPR036770">
    <property type="entry name" value="Ankyrin_rpt-contain_sf"/>
</dbReference>
<keyword evidence="6" id="KW-1185">Reference proteome</keyword>
<dbReference type="EMBL" id="SDAM02002945">
    <property type="protein sequence ID" value="KAH6820862.1"/>
    <property type="molecule type" value="Genomic_DNA"/>
</dbReference>
<feature type="region of interest" description="Disordered" evidence="2">
    <location>
        <begin position="1"/>
        <end position="60"/>
    </location>
</feature>
<dbReference type="InterPro" id="IPR002110">
    <property type="entry name" value="Ankyrin_rpt"/>
</dbReference>
<evidence type="ECO:0000313" key="5">
    <source>
        <dbReference type="EMBL" id="KAH6820862.1"/>
    </source>
</evidence>
<dbReference type="SUPFAM" id="SSF48403">
    <property type="entry name" value="Ankyrin repeat"/>
    <property type="match status" value="1"/>
</dbReference>